<organism evidence="3 4">
    <name type="scientific">Hymenobacter oligotrophus</name>
    <dbReference type="NCBI Taxonomy" id="2319843"/>
    <lineage>
        <taxon>Bacteria</taxon>
        <taxon>Pseudomonadati</taxon>
        <taxon>Bacteroidota</taxon>
        <taxon>Cytophagia</taxon>
        <taxon>Cytophagales</taxon>
        <taxon>Hymenobacteraceae</taxon>
        <taxon>Hymenobacter</taxon>
    </lineage>
</organism>
<protein>
    <recommendedName>
        <fullName evidence="5">DUF4175 family protein</fullName>
    </recommendedName>
</protein>
<feature type="transmembrane region" description="Helical" evidence="2">
    <location>
        <begin position="135"/>
        <end position="155"/>
    </location>
</feature>
<sequence length="740" mass="80987">MSTVQEHYSQVAQAQAELARVRRQHLGRAALSIGLLGAGALLALLGAAHHWPQSRALWLGVGVAVLGLVAVALWRLQRFGLAHLAQRLDRRFPELEDSTGLLLAEPSGFLARLQQERIAERLVHLPLPAALRVPWAPRAGVAAGLAALGAALWLWPAAQAQPTAPRLQLQFPTATAQAAPAPAAPRLLATTVQVLPPAYTRQAVFAPEALSFRCPEGSTVRWTLRTDKPAKASELLVAGQRPVSFRAAASQPNQYVAEFRISKSTIYRVRFAGQESEDYAIEVVPDRAPTLKMLSPKPYTLVEYGRRPEVAVRVALQDDYGLTRARLVVTTAQGSGEGVKFTEHIRDLSAALGNKPRQHTGSVTLRLPTLGLTYGDELYVYAEAWDNAGHRARTDAALVQWEDTAATSGPAAISLGVNQMPAYFRSQRQIIIDTEKLIALRRKLPAAELQSRANNLGDDQKMLRLRYGKFLGEESEKGITETSTRPPIAEEGEAEEEEKHSDDDGHDHGHEHLPIAGEGAPSTEALTQPYMHLHEDEETADFLEPQVKTKLRAVLNQMWEAELRLRLSQLSEALPFEYRALRLLKEVQQQTRLYVRKSGVDLPPLPEAEKRLSGDVSAVQPPTRQAQRTPPATQPAVRTALAQIAAYRAGQRPTAADLGRLQPAVTLLGQAALSQPSASLATLRAWRQVLQQVRIGQQPAPADLAAVERALTNLLPAPSAPPVRPPVGSMSRRYFQELNR</sequence>
<keyword evidence="2" id="KW-1133">Transmembrane helix</keyword>
<gene>
    <name evidence="3" type="ORF">D3Y59_14405</name>
</gene>
<accession>A0A3B7R298</accession>
<evidence type="ECO:0008006" key="5">
    <source>
        <dbReference type="Google" id="ProtNLM"/>
    </source>
</evidence>
<keyword evidence="4" id="KW-1185">Reference proteome</keyword>
<feature type="transmembrane region" description="Helical" evidence="2">
    <location>
        <begin position="29"/>
        <end position="51"/>
    </location>
</feature>
<dbReference type="OrthoDB" id="780137at2"/>
<keyword evidence="2" id="KW-0472">Membrane</keyword>
<keyword evidence="2" id="KW-0812">Transmembrane</keyword>
<feature type="transmembrane region" description="Helical" evidence="2">
    <location>
        <begin position="57"/>
        <end position="76"/>
    </location>
</feature>
<dbReference type="Proteomes" id="UP000262802">
    <property type="component" value="Chromosome"/>
</dbReference>
<evidence type="ECO:0000313" key="4">
    <source>
        <dbReference type="Proteomes" id="UP000262802"/>
    </source>
</evidence>
<evidence type="ECO:0000313" key="3">
    <source>
        <dbReference type="EMBL" id="AYA38125.1"/>
    </source>
</evidence>
<dbReference type="AlphaFoldDB" id="A0A3B7R298"/>
<dbReference type="EMBL" id="CP032317">
    <property type="protein sequence ID" value="AYA38125.1"/>
    <property type="molecule type" value="Genomic_DNA"/>
</dbReference>
<dbReference type="RefSeq" id="WP_119445676.1">
    <property type="nucleotide sequence ID" value="NZ_CP032317.1"/>
</dbReference>
<feature type="compositionally biased region" description="Low complexity" evidence="1">
    <location>
        <begin position="620"/>
        <end position="634"/>
    </location>
</feature>
<reference evidence="3 4" key="1">
    <citation type="submission" date="2018-09" db="EMBL/GenBank/DDBJ databases">
        <title>Hymenobacter medium sp. nov., isolated from R2A medium.</title>
        <authorList>
            <person name="Yingchao G."/>
        </authorList>
    </citation>
    <scope>NUCLEOTIDE SEQUENCE [LARGE SCALE GENOMIC DNA]</scope>
    <source>
        <strain evidence="4">sh-6</strain>
    </source>
</reference>
<dbReference type="KEGG" id="hyh:D3Y59_14405"/>
<evidence type="ECO:0000256" key="2">
    <source>
        <dbReference type="SAM" id="Phobius"/>
    </source>
</evidence>
<feature type="region of interest" description="Disordered" evidence="1">
    <location>
        <begin position="474"/>
        <end position="522"/>
    </location>
</feature>
<feature type="compositionally biased region" description="Basic and acidic residues" evidence="1">
    <location>
        <begin position="497"/>
        <end position="513"/>
    </location>
</feature>
<evidence type="ECO:0000256" key="1">
    <source>
        <dbReference type="SAM" id="MobiDB-lite"/>
    </source>
</evidence>
<feature type="region of interest" description="Disordered" evidence="1">
    <location>
        <begin position="604"/>
        <end position="634"/>
    </location>
</feature>
<proteinExistence type="predicted"/>
<name>A0A3B7R298_9BACT</name>